<accession>A0A3N6P4G8</accession>
<dbReference type="Proteomes" id="UP000273828">
    <property type="component" value="Unassembled WGS sequence"/>
</dbReference>
<dbReference type="AlphaFoldDB" id="A0A3N6P4G8"/>
<name>A0A3N6P4G8_9EURY</name>
<dbReference type="EMBL" id="REFY01000001">
    <property type="protein sequence ID" value="RQG92839.1"/>
    <property type="molecule type" value="Genomic_DNA"/>
</dbReference>
<organism evidence="1 2">
    <name type="scientific">Natrarchaeobius halalkaliphilus</name>
    <dbReference type="NCBI Taxonomy" id="1679091"/>
    <lineage>
        <taxon>Archaea</taxon>
        <taxon>Methanobacteriati</taxon>
        <taxon>Methanobacteriota</taxon>
        <taxon>Stenosarchaea group</taxon>
        <taxon>Halobacteria</taxon>
        <taxon>Halobacteriales</taxon>
        <taxon>Natrialbaceae</taxon>
        <taxon>Natrarchaeobius</taxon>
    </lineage>
</organism>
<evidence type="ECO:0000313" key="1">
    <source>
        <dbReference type="EMBL" id="RQG92839.1"/>
    </source>
</evidence>
<gene>
    <name evidence="1" type="ORF">EA462_01025</name>
</gene>
<proteinExistence type="predicted"/>
<reference evidence="1 2" key="1">
    <citation type="submission" date="2018-10" db="EMBL/GenBank/DDBJ databases">
        <title>Natrarchaeobius chitinivorans gen. nov., sp. nov., and Natrarchaeobius haloalkaliphilus sp. nov., alkaliphilic, chitin-utilizing haloarchaea from hypersaline alkaline lakes.</title>
        <authorList>
            <person name="Sorokin D.Y."/>
            <person name="Elcheninov A.G."/>
            <person name="Kostrikina N.A."/>
            <person name="Bale N.J."/>
            <person name="Sinninghe Damste J.S."/>
            <person name="Khijniak T.V."/>
            <person name="Kublanov I.V."/>
            <person name="Toshchakov S.V."/>
        </authorList>
    </citation>
    <scope>NUCLEOTIDE SEQUENCE [LARGE SCALE GENOMIC DNA]</scope>
    <source>
        <strain evidence="1 2">AArcht-Sl</strain>
    </source>
</reference>
<keyword evidence="2" id="KW-1185">Reference proteome</keyword>
<comment type="caution">
    <text evidence="1">The sequence shown here is derived from an EMBL/GenBank/DDBJ whole genome shotgun (WGS) entry which is preliminary data.</text>
</comment>
<evidence type="ECO:0000313" key="2">
    <source>
        <dbReference type="Proteomes" id="UP000273828"/>
    </source>
</evidence>
<sequence>MDLSKLYTILEDEYLWFNHVTNFDDPYEGVYSEKTAKKIAEMHVDWFDLSEEEALKKAKAGNLSSYVNCWTNSPHQSVALWEKFVEGNKGVAIKTRASNLRAAITDKRRGTDYISFRFGKVEYTDYEETMPRGISAPVYHKRNSFDYEKEYRVVISNYLQSATEGAPTITSDGVEWPYDPGLEISIDVNELVESVYISPTADSYFPDVVGDIVDNSKIDVEVIQSDLFDDPMQ</sequence>
<evidence type="ECO:0008006" key="3">
    <source>
        <dbReference type="Google" id="ProtNLM"/>
    </source>
</evidence>
<protein>
    <recommendedName>
        <fullName evidence="3">DUF2971 domain-containing protein</fullName>
    </recommendedName>
</protein>